<dbReference type="EMBL" id="JAGKSP010000001">
    <property type="protein sequence ID" value="MBP3961468.1"/>
    <property type="molecule type" value="Genomic_DNA"/>
</dbReference>
<evidence type="ECO:0000313" key="1">
    <source>
        <dbReference type="EMBL" id="MBP3961468.1"/>
    </source>
</evidence>
<dbReference type="InterPro" id="IPR052928">
    <property type="entry name" value="Desiccation-related_membrane"/>
</dbReference>
<dbReference type="InterPro" id="IPR024623">
    <property type="entry name" value="YtxH"/>
</dbReference>
<evidence type="ECO:0000313" key="2">
    <source>
        <dbReference type="Proteomes" id="UP000673394"/>
    </source>
</evidence>
<sequence length="139" mass="14589">MAKVSGKKSFLVGAIAGGVIGSVTALLLAPKSGRELRKDIADGTQVVSEHTVRIAGQVGDSTTRIAKQVSGGVTVAASKAKETASTVLDNVRSWRQAGKEEAEEVLDEAGDLVQEAGEAVQDKVEELMQDRKEELQTIS</sequence>
<dbReference type="PANTHER" id="PTHR35792">
    <property type="entry name" value="GENERAL STRESS PROTEIN"/>
    <property type="match status" value="1"/>
</dbReference>
<dbReference type="Pfam" id="PF12732">
    <property type="entry name" value="YtxH"/>
    <property type="match status" value="1"/>
</dbReference>
<dbReference type="PANTHER" id="PTHR35792:SF2">
    <property type="entry name" value="GENERAL STRESS PROTEIN"/>
    <property type="match status" value="1"/>
</dbReference>
<comment type="caution">
    <text evidence="1">The sequence shown here is derived from an EMBL/GenBank/DDBJ whole genome shotgun (WGS) entry which is preliminary data.</text>
</comment>
<gene>
    <name evidence="1" type="ORF">I8J30_02005</name>
</gene>
<organism evidence="1 2">
    <name type="scientific">Paenibacillus lignilyticus</name>
    <dbReference type="NCBI Taxonomy" id="1172615"/>
    <lineage>
        <taxon>Bacteria</taxon>
        <taxon>Bacillati</taxon>
        <taxon>Bacillota</taxon>
        <taxon>Bacilli</taxon>
        <taxon>Bacillales</taxon>
        <taxon>Paenibacillaceae</taxon>
        <taxon>Paenibacillus</taxon>
    </lineage>
</organism>
<protein>
    <submittedName>
        <fullName evidence="1">YtxH domain-containing protein</fullName>
    </submittedName>
</protein>
<dbReference type="RefSeq" id="WP_210654912.1">
    <property type="nucleotide sequence ID" value="NZ_JAGKSP010000001.1"/>
</dbReference>
<dbReference type="Proteomes" id="UP000673394">
    <property type="component" value="Unassembled WGS sequence"/>
</dbReference>
<dbReference type="Gene3D" id="1.20.120.20">
    <property type="entry name" value="Apolipoprotein"/>
    <property type="match status" value="1"/>
</dbReference>
<name>A0ABS5C8M2_9BACL</name>
<reference evidence="1 2" key="1">
    <citation type="submission" date="2021-04" db="EMBL/GenBank/DDBJ databases">
        <title>Paenibacillus sp. DLE-14 whole genome sequence.</title>
        <authorList>
            <person name="Ham Y.J."/>
        </authorList>
    </citation>
    <scope>NUCLEOTIDE SEQUENCE [LARGE SCALE GENOMIC DNA]</scope>
    <source>
        <strain evidence="1 2">DLE-14</strain>
    </source>
</reference>
<proteinExistence type="predicted"/>
<keyword evidence="2" id="KW-1185">Reference proteome</keyword>
<accession>A0ABS5C8M2</accession>